<feature type="domain" description="Penicillin-binding protein dimerisation" evidence="16">
    <location>
        <begin position="58"/>
        <end position="296"/>
    </location>
</feature>
<organism evidence="17 18">
    <name type="scientific">Bacillus carboniphilus</name>
    <dbReference type="NCBI Taxonomy" id="86663"/>
    <lineage>
        <taxon>Bacteria</taxon>
        <taxon>Bacillati</taxon>
        <taxon>Bacillota</taxon>
        <taxon>Bacilli</taxon>
        <taxon>Bacillales</taxon>
        <taxon>Bacillaceae</taxon>
        <taxon>Bacillus</taxon>
    </lineage>
</organism>
<keyword evidence="10 14" id="KW-1133">Transmembrane helix</keyword>
<comment type="pathway">
    <text evidence="3">Cell wall biogenesis; peptidoglycan biosynthesis.</text>
</comment>
<evidence type="ECO:0000313" key="17">
    <source>
        <dbReference type="EMBL" id="WLR43953.1"/>
    </source>
</evidence>
<dbReference type="Gene3D" id="1.10.10.1230">
    <property type="entry name" value="Penicillin-binding protein, N-terminal non-catalytic domain, head sub-domain"/>
    <property type="match status" value="1"/>
</dbReference>
<evidence type="ECO:0000256" key="11">
    <source>
        <dbReference type="ARBA" id="ARBA00023136"/>
    </source>
</evidence>
<evidence type="ECO:0000259" key="16">
    <source>
        <dbReference type="Pfam" id="PF03717"/>
    </source>
</evidence>
<keyword evidence="11 14" id="KW-0472">Membrane</keyword>
<evidence type="ECO:0000256" key="5">
    <source>
        <dbReference type="ARBA" id="ARBA00012448"/>
    </source>
</evidence>
<dbReference type="InterPro" id="IPR001460">
    <property type="entry name" value="PCN-bd_Tpept"/>
</dbReference>
<evidence type="ECO:0000256" key="14">
    <source>
        <dbReference type="SAM" id="Phobius"/>
    </source>
</evidence>
<evidence type="ECO:0000256" key="12">
    <source>
        <dbReference type="ARBA" id="ARBA00023316"/>
    </source>
</evidence>
<dbReference type="Pfam" id="PF00905">
    <property type="entry name" value="Transpeptidase"/>
    <property type="match status" value="1"/>
</dbReference>
<evidence type="ECO:0000256" key="9">
    <source>
        <dbReference type="ARBA" id="ARBA00022984"/>
    </source>
</evidence>
<keyword evidence="9" id="KW-0573">Peptidoglycan synthesis</keyword>
<comment type="similarity">
    <text evidence="4">Belongs to the transpeptidase family.</text>
</comment>
<dbReference type="InterPro" id="IPR036138">
    <property type="entry name" value="PBP_dimer_sf"/>
</dbReference>
<evidence type="ECO:0000256" key="10">
    <source>
        <dbReference type="ARBA" id="ARBA00022989"/>
    </source>
</evidence>
<dbReference type="Gene3D" id="3.40.710.10">
    <property type="entry name" value="DD-peptidase/beta-lactamase superfamily"/>
    <property type="match status" value="1"/>
</dbReference>
<proteinExistence type="inferred from homology"/>
<feature type="transmembrane region" description="Helical" evidence="14">
    <location>
        <begin position="12"/>
        <end position="34"/>
    </location>
</feature>
<keyword evidence="8" id="KW-0133">Cell shape</keyword>
<evidence type="ECO:0000313" key="18">
    <source>
        <dbReference type="Proteomes" id="UP001197974"/>
    </source>
</evidence>
<reference evidence="17 18" key="1">
    <citation type="submission" date="2023-06" db="EMBL/GenBank/DDBJ databases">
        <title>Five Gram-positive bacteria isolated from mangrove sediments in Shenzhen, Guangdong, China.</title>
        <authorList>
            <person name="Yu S."/>
            <person name="Zheng W."/>
            <person name="Huang Y."/>
        </authorList>
    </citation>
    <scope>NUCLEOTIDE SEQUENCE [LARGE SCALE GENOMIC DNA]</scope>
    <source>
        <strain evidence="17 18">SaN35-3</strain>
    </source>
</reference>
<keyword evidence="6" id="KW-1003">Cell membrane</keyword>
<comment type="catalytic activity">
    <reaction evidence="13">
        <text>Preferential cleavage: (Ac)2-L-Lys-D-Ala-|-D-Ala. Also transpeptidation of peptidyl-alanyl moieties that are N-acyl substituents of D-alanine.</text>
        <dbReference type="EC" id="3.4.16.4"/>
    </reaction>
</comment>
<dbReference type="SUPFAM" id="SSF56519">
    <property type="entry name" value="Penicillin binding protein dimerisation domain"/>
    <property type="match status" value="1"/>
</dbReference>
<gene>
    <name evidence="17" type="ORF">LC087_07555</name>
</gene>
<dbReference type="EMBL" id="CP129013">
    <property type="protein sequence ID" value="WLR43953.1"/>
    <property type="molecule type" value="Genomic_DNA"/>
</dbReference>
<name>A0ABY9K032_9BACI</name>
<evidence type="ECO:0000256" key="2">
    <source>
        <dbReference type="ARBA" id="ARBA00004236"/>
    </source>
</evidence>
<comment type="subcellular location">
    <subcellularLocation>
        <location evidence="2">Cell membrane</location>
    </subcellularLocation>
    <subcellularLocation>
        <location evidence="1">Membrane</location>
        <topology evidence="1">Single-pass membrane protein</topology>
    </subcellularLocation>
</comment>
<accession>A0ABY9K032</accession>
<evidence type="ECO:0000256" key="8">
    <source>
        <dbReference type="ARBA" id="ARBA00022960"/>
    </source>
</evidence>
<dbReference type="Proteomes" id="UP001197974">
    <property type="component" value="Chromosome"/>
</dbReference>
<dbReference type="RefSeq" id="WP_226539918.1">
    <property type="nucleotide sequence ID" value="NZ_CP129013.1"/>
</dbReference>
<evidence type="ECO:0000259" key="15">
    <source>
        <dbReference type="Pfam" id="PF00905"/>
    </source>
</evidence>
<keyword evidence="18" id="KW-1185">Reference proteome</keyword>
<dbReference type="EC" id="3.4.16.4" evidence="5"/>
<evidence type="ECO:0000256" key="13">
    <source>
        <dbReference type="ARBA" id="ARBA00034000"/>
    </source>
</evidence>
<dbReference type="InterPro" id="IPR012338">
    <property type="entry name" value="Beta-lactam/transpept-like"/>
</dbReference>
<dbReference type="InterPro" id="IPR050515">
    <property type="entry name" value="Beta-lactam/transpept"/>
</dbReference>
<dbReference type="Gene3D" id="3.90.1310.10">
    <property type="entry name" value="Penicillin-binding protein 2a (Domain 2)"/>
    <property type="match status" value="1"/>
</dbReference>
<evidence type="ECO:0000256" key="1">
    <source>
        <dbReference type="ARBA" id="ARBA00004167"/>
    </source>
</evidence>
<dbReference type="SUPFAM" id="SSF56601">
    <property type="entry name" value="beta-lactamase/transpeptidase-like"/>
    <property type="match status" value="1"/>
</dbReference>
<dbReference type="Pfam" id="PF03717">
    <property type="entry name" value="PBP_dimer"/>
    <property type="match status" value="1"/>
</dbReference>
<protein>
    <recommendedName>
        <fullName evidence="5">serine-type D-Ala-D-Ala carboxypeptidase</fullName>
        <ecNumber evidence="5">3.4.16.4</ecNumber>
    </recommendedName>
</protein>
<evidence type="ECO:0000256" key="6">
    <source>
        <dbReference type="ARBA" id="ARBA00022475"/>
    </source>
</evidence>
<feature type="domain" description="Penicillin-binding protein transpeptidase" evidence="15">
    <location>
        <begin position="344"/>
        <end position="666"/>
    </location>
</feature>
<evidence type="ECO:0000256" key="4">
    <source>
        <dbReference type="ARBA" id="ARBA00007171"/>
    </source>
</evidence>
<dbReference type="PANTHER" id="PTHR30627">
    <property type="entry name" value="PEPTIDOGLYCAN D,D-TRANSPEPTIDASE"/>
    <property type="match status" value="1"/>
</dbReference>
<dbReference type="InterPro" id="IPR005311">
    <property type="entry name" value="PBP_dimer"/>
</dbReference>
<evidence type="ECO:0000256" key="7">
    <source>
        <dbReference type="ARBA" id="ARBA00022692"/>
    </source>
</evidence>
<evidence type="ECO:0000256" key="3">
    <source>
        <dbReference type="ARBA" id="ARBA00004752"/>
    </source>
</evidence>
<dbReference type="PANTHER" id="PTHR30627:SF2">
    <property type="entry name" value="PEPTIDOGLYCAN D,D-TRANSPEPTIDASE MRDA"/>
    <property type="match status" value="1"/>
</dbReference>
<sequence length="681" mass="77264">MKQQSKKKKLQTRINVFFFIVFIIFSTLILRLGYVQIVYGESYKKEVEQTEEISVSTSVPRGRMLDRQYNVVVDNSPTKAITYTRSYSTSQEERLEIAEDLAQVLSVETDKITERDMKDYWIITRPEEAKAILTEEDYLNVEEGNIEEDVLYQLQLERITNEELGMISEQELNVLAIKREMDSGYALTPQIIKKGVTDVEFAYISEHLDVLPGVDVTTDWDREYVYEDLLRTLIGNITTSDEGLPADSIDYYLSKGYSRNDRVGKSYLELQYEDILQGEKKKIKNITDKVGNVVDVEVLSEGAAGKDIILTIDMELQQEVERIIEQQLTETKKQSGTELLDRAFVIIMNPRNGEILTMAGKQMTDDNEIKDFALGGMTTSYEMGSTVKGATVLAGFQEGVIQPNTVLYDTPIKIKGTPEKSSWKNMGYINDLVALKQSSNVYMFRTAIAIGNGVYVPNQSLRIDNDALSTMRYYFNQFGLGISTGIDLPNESTGVVGENNDFLLDYAIGQYDTYTALQMAQYVSTIANGGYRMKPHLVKEVRQPSSEKELGPVDYSINPVVLNQLDMNQEFIERVQEGFRQVTQESGGTAYTYFNNKEYDVSGKTGTAETYYYGPKENYQGMPTYNLTFVGYSPSENPEIAFSVVVPWADTRNKVTINKQIAAQVTDAYYELKNERIEESE</sequence>
<keyword evidence="12" id="KW-0961">Cell wall biogenesis/degradation</keyword>
<keyword evidence="7 14" id="KW-0812">Transmembrane</keyword>